<organism evidence="2 3">
    <name type="scientific">Ligilactobacillus araffinosus DSM 20653</name>
    <dbReference type="NCBI Taxonomy" id="1423820"/>
    <lineage>
        <taxon>Bacteria</taxon>
        <taxon>Bacillati</taxon>
        <taxon>Bacillota</taxon>
        <taxon>Bacilli</taxon>
        <taxon>Lactobacillales</taxon>
        <taxon>Lactobacillaceae</taxon>
        <taxon>Ligilactobacillus</taxon>
    </lineage>
</organism>
<dbReference type="RefSeq" id="WP_057906686.1">
    <property type="nucleotide sequence ID" value="NZ_AYYZ01000025.1"/>
</dbReference>
<keyword evidence="3" id="KW-1185">Reference proteome</keyword>
<accession>A0A0R1ZD94</accession>
<sequence>MSLITDIKNYKYVGMPFHAVGFPQPVYSHLVGSNDGVNWTDLKAYNFGWRDTSLAYINGEFWTCTGTYVNHTKDFETFTQVQCPNMGLKNLWASEFYQDNNGNWWFIYCGSETDVDYSEFKLYASRFYPDRYQIDAVRHDITLNASGGYIDPNINYINGYYYLWCSKTSTPTQELHLFKSSNILGPYDEVETNIMSLTNSTGYTWNEAPEMLVVNGKYYLYSDPWNKGENESDRDVYRAESDDLVTWTNMERCNADVTMRHYTPLYIGDIKFEEDSTPSTPNTPVTPPSNDKPTTPDEPDKPTTDLSIINLWDGDINSFYPTNRNNYVVVNNFITEWNNSDNSFLEPLTFKLNATNYSEVNRLAYRQFINNAKILLEQIPKMVDDYRVTDYDYTCIPPTLPTGIDFNQLEVNNFWKWVRDNFSWIKGQVDQVG</sequence>
<reference evidence="2 3" key="1">
    <citation type="journal article" date="2015" name="Genome Announc.">
        <title>Expanding the biotechnology potential of lactobacilli through comparative genomics of 213 strains and associated genera.</title>
        <authorList>
            <person name="Sun Z."/>
            <person name="Harris H.M."/>
            <person name="McCann A."/>
            <person name="Guo C."/>
            <person name="Argimon S."/>
            <person name="Zhang W."/>
            <person name="Yang X."/>
            <person name="Jeffery I.B."/>
            <person name="Cooney J.C."/>
            <person name="Kagawa T.F."/>
            <person name="Liu W."/>
            <person name="Song Y."/>
            <person name="Salvetti E."/>
            <person name="Wrobel A."/>
            <person name="Rasinkangas P."/>
            <person name="Parkhill J."/>
            <person name="Rea M.C."/>
            <person name="O'Sullivan O."/>
            <person name="Ritari J."/>
            <person name="Douillard F.P."/>
            <person name="Paul Ross R."/>
            <person name="Yang R."/>
            <person name="Briner A.E."/>
            <person name="Felis G.E."/>
            <person name="de Vos W.M."/>
            <person name="Barrangou R."/>
            <person name="Klaenhammer T.R."/>
            <person name="Caufield P.W."/>
            <person name="Cui Y."/>
            <person name="Zhang H."/>
            <person name="O'Toole P.W."/>
        </authorList>
    </citation>
    <scope>NUCLEOTIDE SEQUENCE [LARGE SCALE GENOMIC DNA]</scope>
    <source>
        <strain evidence="2 3">DSM 20653</strain>
    </source>
</reference>
<comment type="caution">
    <text evidence="2">The sequence shown here is derived from an EMBL/GenBank/DDBJ whole genome shotgun (WGS) entry which is preliminary data.</text>
</comment>
<proteinExistence type="predicted"/>
<dbReference type="STRING" id="1423820.FC64_GL000761"/>
<dbReference type="InterPro" id="IPR023296">
    <property type="entry name" value="Glyco_hydro_beta-prop_sf"/>
</dbReference>
<name>A0A0R1ZD94_9LACO</name>
<dbReference type="PATRIC" id="fig|1423820.4.peg.773"/>
<feature type="compositionally biased region" description="Low complexity" evidence="1">
    <location>
        <begin position="277"/>
        <end position="293"/>
    </location>
</feature>
<evidence type="ECO:0000313" key="3">
    <source>
        <dbReference type="Proteomes" id="UP000051291"/>
    </source>
</evidence>
<protein>
    <submittedName>
        <fullName evidence="2">Uncharacterized protein</fullName>
    </submittedName>
</protein>
<feature type="region of interest" description="Disordered" evidence="1">
    <location>
        <begin position="272"/>
        <end position="304"/>
    </location>
</feature>
<dbReference type="AlphaFoldDB" id="A0A0R1ZD94"/>
<dbReference type="EMBL" id="AYYZ01000025">
    <property type="protein sequence ID" value="KRM52335.1"/>
    <property type="molecule type" value="Genomic_DNA"/>
</dbReference>
<evidence type="ECO:0000313" key="2">
    <source>
        <dbReference type="EMBL" id="KRM52335.1"/>
    </source>
</evidence>
<gene>
    <name evidence="2" type="ORF">FC64_GL000761</name>
</gene>
<dbReference type="SUPFAM" id="SSF75005">
    <property type="entry name" value="Arabinanase/levansucrase/invertase"/>
    <property type="match status" value="2"/>
</dbReference>
<dbReference type="Gene3D" id="2.115.10.20">
    <property type="entry name" value="Glycosyl hydrolase domain, family 43"/>
    <property type="match status" value="1"/>
</dbReference>
<feature type="compositionally biased region" description="Basic and acidic residues" evidence="1">
    <location>
        <begin position="294"/>
        <end position="303"/>
    </location>
</feature>
<evidence type="ECO:0000256" key="1">
    <source>
        <dbReference type="SAM" id="MobiDB-lite"/>
    </source>
</evidence>
<dbReference type="Proteomes" id="UP000051291">
    <property type="component" value="Unassembled WGS sequence"/>
</dbReference>